<reference evidence="3 4" key="1">
    <citation type="submission" date="2016-10" db="EMBL/GenBank/DDBJ databases">
        <authorList>
            <person name="de Groot N.N."/>
        </authorList>
    </citation>
    <scope>NUCLEOTIDE SEQUENCE [LARGE SCALE GENOMIC DNA]</scope>
    <source>
        <strain evidence="3 4">DSM 23042</strain>
    </source>
</reference>
<dbReference type="InterPro" id="IPR017938">
    <property type="entry name" value="Riboflavin_synthase-like_b-brl"/>
</dbReference>
<protein>
    <submittedName>
        <fullName evidence="3">NADPH-dependent ferric siderophore reductase, contains FAD-binding and SIP domains</fullName>
    </submittedName>
</protein>
<comment type="similarity">
    <text evidence="1">Belongs to the SIP oxidoreductase family.</text>
</comment>
<dbReference type="AlphaFoldDB" id="A0A1H9WX43"/>
<dbReference type="EMBL" id="FOGU01000014">
    <property type="protein sequence ID" value="SES38257.1"/>
    <property type="molecule type" value="Genomic_DNA"/>
</dbReference>
<proteinExistence type="inferred from homology"/>
<evidence type="ECO:0000259" key="2">
    <source>
        <dbReference type="PROSITE" id="PS51384"/>
    </source>
</evidence>
<evidence type="ECO:0000313" key="4">
    <source>
        <dbReference type="Proteomes" id="UP000198885"/>
    </source>
</evidence>
<accession>A0A1H9WX43</accession>
<organism evidence="3 4">
    <name type="scientific">Tranquillimonas rosea</name>
    <dbReference type="NCBI Taxonomy" id="641238"/>
    <lineage>
        <taxon>Bacteria</taxon>
        <taxon>Pseudomonadati</taxon>
        <taxon>Pseudomonadota</taxon>
        <taxon>Alphaproteobacteria</taxon>
        <taxon>Rhodobacterales</taxon>
        <taxon>Roseobacteraceae</taxon>
        <taxon>Tranquillimonas</taxon>
    </lineage>
</organism>
<dbReference type="PANTHER" id="PTHR30157">
    <property type="entry name" value="FERRIC REDUCTASE, NADPH-DEPENDENT"/>
    <property type="match status" value="1"/>
</dbReference>
<keyword evidence="4" id="KW-1185">Reference proteome</keyword>
<dbReference type="Gene3D" id="2.40.30.10">
    <property type="entry name" value="Translation factors"/>
    <property type="match status" value="1"/>
</dbReference>
<dbReference type="InterPro" id="IPR039261">
    <property type="entry name" value="FNR_nucleotide-bd"/>
</dbReference>
<dbReference type="RefSeq" id="WP_177190525.1">
    <property type="nucleotide sequence ID" value="NZ_FOGU01000014.1"/>
</dbReference>
<dbReference type="Gene3D" id="3.40.50.80">
    <property type="entry name" value="Nucleotide-binding domain of ferredoxin-NADP reductase (FNR) module"/>
    <property type="match status" value="1"/>
</dbReference>
<gene>
    <name evidence="3" type="ORF">SAMN04490244_1147</name>
</gene>
<dbReference type="Pfam" id="PF04954">
    <property type="entry name" value="SIP"/>
    <property type="match status" value="1"/>
</dbReference>
<dbReference type="Pfam" id="PF08021">
    <property type="entry name" value="FAD_binding_9"/>
    <property type="match status" value="1"/>
</dbReference>
<dbReference type="InterPro" id="IPR017927">
    <property type="entry name" value="FAD-bd_FR_type"/>
</dbReference>
<dbReference type="InterPro" id="IPR007037">
    <property type="entry name" value="SIP_rossman_dom"/>
</dbReference>
<evidence type="ECO:0000256" key="1">
    <source>
        <dbReference type="ARBA" id="ARBA00035644"/>
    </source>
</evidence>
<dbReference type="InterPro" id="IPR013113">
    <property type="entry name" value="SIP_FAD-bd"/>
</dbReference>
<dbReference type="CDD" id="cd06193">
    <property type="entry name" value="siderophore_interacting"/>
    <property type="match status" value="1"/>
</dbReference>
<dbReference type="SUPFAM" id="SSF63380">
    <property type="entry name" value="Riboflavin synthase domain-like"/>
    <property type="match status" value="1"/>
</dbReference>
<dbReference type="PROSITE" id="PS51384">
    <property type="entry name" value="FAD_FR"/>
    <property type="match status" value="1"/>
</dbReference>
<sequence>MTDLTAHGHLPTAPAPALLDEIAASILEQDLPLADHRPARVESDTGIGVIRFDAADDGLHVDIHSDSAANLYMLRESVLGRLDALRSGLGAQLEWAGELPRGATPPNFREARVVGRSRVGARFLRLRLAAPDLQDFARSGIHIRLLLPPEGRDPVWPMIGAEGRTVWPSGADALHTPAYTIRAIDPEAGWMDVDVYLHGNGPTCAWAEAATHGARVGLAGPGGGWLPEAAHLVLAGDETALPAIARILETAPPFVTGLAAIEVEDDDDVLTLTAPVGMRVRWLRRSAGDPGLEEVLRSADLGVAGERHVWVAAEKRRVQAMRRFVRTEAGVDRSECYVAAYWTAQKPD</sequence>
<dbReference type="PANTHER" id="PTHR30157:SF0">
    <property type="entry name" value="NADPH-DEPENDENT FERRIC-CHELATE REDUCTASE"/>
    <property type="match status" value="1"/>
</dbReference>
<name>A0A1H9WX43_9RHOB</name>
<dbReference type="InterPro" id="IPR039374">
    <property type="entry name" value="SIP_fam"/>
</dbReference>
<dbReference type="GO" id="GO:0016491">
    <property type="term" value="F:oxidoreductase activity"/>
    <property type="evidence" value="ECO:0007669"/>
    <property type="project" value="InterPro"/>
</dbReference>
<evidence type="ECO:0000313" key="3">
    <source>
        <dbReference type="EMBL" id="SES38257.1"/>
    </source>
</evidence>
<dbReference type="Proteomes" id="UP000198885">
    <property type="component" value="Unassembled WGS sequence"/>
</dbReference>
<dbReference type="STRING" id="641238.SAMN04490244_1147"/>
<feature type="domain" description="FAD-binding FR-type" evidence="2">
    <location>
        <begin position="106"/>
        <end position="228"/>
    </location>
</feature>